<name>A0A6J4L453_9ACTN</name>
<protein>
    <recommendedName>
        <fullName evidence="2">Glycosyltransferase 2-like domain-containing protein</fullName>
    </recommendedName>
</protein>
<reference evidence="1" key="1">
    <citation type="submission" date="2020-02" db="EMBL/GenBank/DDBJ databases">
        <authorList>
            <person name="Meier V. D."/>
        </authorList>
    </citation>
    <scope>NUCLEOTIDE SEQUENCE</scope>
    <source>
        <strain evidence="1">AVDCRST_MAG48</strain>
    </source>
</reference>
<proteinExistence type="predicted"/>
<dbReference type="EMBL" id="CADCTS010000387">
    <property type="protein sequence ID" value="CAA9322376.1"/>
    <property type="molecule type" value="Genomic_DNA"/>
</dbReference>
<evidence type="ECO:0000313" key="1">
    <source>
        <dbReference type="EMBL" id="CAA9322376.1"/>
    </source>
</evidence>
<dbReference type="CDD" id="cd00761">
    <property type="entry name" value="Glyco_tranf_GTA_type"/>
    <property type="match status" value="1"/>
</dbReference>
<dbReference type="SUPFAM" id="SSF53448">
    <property type="entry name" value="Nucleotide-diphospho-sugar transferases"/>
    <property type="match status" value="1"/>
</dbReference>
<organism evidence="1">
    <name type="scientific">uncultured Friedmanniella sp</name>
    <dbReference type="NCBI Taxonomy" id="335381"/>
    <lineage>
        <taxon>Bacteria</taxon>
        <taxon>Bacillati</taxon>
        <taxon>Actinomycetota</taxon>
        <taxon>Actinomycetes</taxon>
        <taxon>Propionibacteriales</taxon>
        <taxon>Nocardioidaceae</taxon>
        <taxon>Friedmanniella</taxon>
        <taxon>environmental samples</taxon>
    </lineage>
</organism>
<dbReference type="AlphaFoldDB" id="A0A6J4L453"/>
<evidence type="ECO:0008006" key="2">
    <source>
        <dbReference type="Google" id="ProtNLM"/>
    </source>
</evidence>
<dbReference type="Gene3D" id="3.90.550.10">
    <property type="entry name" value="Spore Coat Polysaccharide Biosynthesis Protein SpsA, Chain A"/>
    <property type="match status" value="1"/>
</dbReference>
<sequence>MRLEVEYVVPLRWRPGTDPTELTGYLQRLSRDVDVTVVDGSEDALWEAHHALWADRVRHVRVDDWPGRNGKVAGVVTGVRLARHEQVVLADDDVRWTAAQLARALELLGDADLVRPQNYFAPAPWHARWDTARTLLNRALGADYPGTYALRRSTFLAMGGYDGDVLFENLELSRTVRAAGGREVIAPDLLVRRCPPEPGHFWGQRVRQAYDDFGQPARLAAEASLLPLAAVLVRGLGFRSPRVRRWCRHGLVAEGLLPVALAEVGRRRAGGTAVFPSDTPLWAPLWVAERAVCVWLAVGRRLRGGVPYAGQRLVTAAHSTGALRARLARRVSRGAEPQPELTSLTAVRR</sequence>
<gene>
    <name evidence="1" type="ORF">AVDCRST_MAG48-2708</name>
</gene>
<dbReference type="Pfam" id="PF13641">
    <property type="entry name" value="Glyco_tranf_2_3"/>
    <property type="match status" value="1"/>
</dbReference>
<accession>A0A6J4L453</accession>
<dbReference type="InterPro" id="IPR029044">
    <property type="entry name" value="Nucleotide-diphossugar_trans"/>
</dbReference>